<organism evidence="2 3">
    <name type="scientific">Mytilus coruscus</name>
    <name type="common">Sea mussel</name>
    <dbReference type="NCBI Taxonomy" id="42192"/>
    <lineage>
        <taxon>Eukaryota</taxon>
        <taxon>Metazoa</taxon>
        <taxon>Spiralia</taxon>
        <taxon>Lophotrochozoa</taxon>
        <taxon>Mollusca</taxon>
        <taxon>Bivalvia</taxon>
        <taxon>Autobranchia</taxon>
        <taxon>Pteriomorphia</taxon>
        <taxon>Mytilida</taxon>
        <taxon>Mytiloidea</taxon>
        <taxon>Mytilidae</taxon>
        <taxon>Mytilinae</taxon>
        <taxon>Mytilus</taxon>
    </lineage>
</organism>
<feature type="domain" description="PiggyBac transposable element-derived protein" evidence="1">
    <location>
        <begin position="85"/>
        <end position="455"/>
    </location>
</feature>
<dbReference type="Pfam" id="PF13843">
    <property type="entry name" value="DDE_Tnp_1_7"/>
    <property type="match status" value="1"/>
</dbReference>
<sequence>MEKKDLKRYNQRLEQIGIGELDLIESENELSDDNYDPPVDEAGDRLDEADGWHDNFIYYERGLPHLFLPRGNTGPTTVLEPNKEPVDFFSLLFTNEILQFIIQETDRYANKQIIEHPDENKSPWVIPTTEEMRAFLGLCFLMGINVKPDIKSYWTTDVMLETPYFGKVMKRDRFMQIMRYIHFSNSEQAPLPGEPNYTALYKIESLMNMFTDSMVSQYIPKRQLSVDEVMVPFKGRLSFKQYMPAKPTKWGIKMWAIAEADTGYVSFCEVYSGRINGTAHGLANRVVKSCIEKANVTGQGYHVYMDNYFTSPTLFTDLFQHYNTGACGTVRLNRKELPKDIMRKNPDGVTIRGDMQFRQKDALAAVVWKDKKNVNLISSIHDFCWCSAAKCAASRWSFQRQEIPCPLMICDYTQYMGGVDRADQYIQYYVFQHKTLKWPKRIFFTMLEMLKFNAFRLFLLSLIINQDLTDMQKTMAMSTEKSESLYFYKYLCQKVGSEEVLKIRRTNSAFFGLLSNETHIVSGSKGEGLYFKSSDFDLMLIDSSFRVYESEKEVVLDGLTLPLIMNTEETQPCFTQLCLPYLYYHVLQRTFQNMFHKNHLGCMFSSEQYKLHKLSVMSNNFETQFLKIHGPCVSDVYDHADFAYCLRCDQWIFQAQPWGINCFASSETLQDYQTQSYKIHESLSSGKFRILKDMIEDQFSSNPCTENIRVLYHFLHHSRSGLSRGLVALHFSKACMFVQDASNCCYSSENKLQYFKYKYDLSLLLIGVHSDPVSGWMRLASFFYVRKNYFASLSVINYTLQKYSGENMHTIPCIFGNKFNYFQKYELNQMKKEKIYTVYKTLKISHLVFLNRTSTIPQELQRSAIIYIYDPLEFGPFLSFLCYYHLHDITSCRYYLQQLTSRIKYTKGNVELRMFSAIGHQLLGETNFARDMFQRVADVDFFNFTGASSRLKLLSDI</sequence>
<name>A0A6J8BZW0_MYTCO</name>
<protein>
    <recommendedName>
        <fullName evidence="1">PiggyBac transposable element-derived protein domain-containing protein</fullName>
    </recommendedName>
</protein>
<dbReference type="AlphaFoldDB" id="A0A6J8BZW0"/>
<dbReference type="Proteomes" id="UP000507470">
    <property type="component" value="Unassembled WGS sequence"/>
</dbReference>
<gene>
    <name evidence="2" type="ORF">MCOR_23693</name>
</gene>
<evidence type="ECO:0000313" key="2">
    <source>
        <dbReference type="EMBL" id="CAC5388430.1"/>
    </source>
</evidence>
<dbReference type="EMBL" id="CACVKT020004162">
    <property type="protein sequence ID" value="CAC5388430.1"/>
    <property type="molecule type" value="Genomic_DNA"/>
</dbReference>
<reference evidence="2 3" key="1">
    <citation type="submission" date="2020-06" db="EMBL/GenBank/DDBJ databases">
        <authorList>
            <person name="Li R."/>
            <person name="Bekaert M."/>
        </authorList>
    </citation>
    <scope>NUCLEOTIDE SEQUENCE [LARGE SCALE GENOMIC DNA]</scope>
    <source>
        <strain evidence="3">wild</strain>
    </source>
</reference>
<accession>A0A6J8BZW0</accession>
<evidence type="ECO:0000313" key="3">
    <source>
        <dbReference type="Proteomes" id="UP000507470"/>
    </source>
</evidence>
<dbReference type="PANTHER" id="PTHR46599">
    <property type="entry name" value="PIGGYBAC TRANSPOSABLE ELEMENT-DERIVED PROTEIN 4"/>
    <property type="match status" value="1"/>
</dbReference>
<evidence type="ECO:0000259" key="1">
    <source>
        <dbReference type="Pfam" id="PF13843"/>
    </source>
</evidence>
<dbReference type="PANTHER" id="PTHR46599:SF6">
    <property type="entry name" value="DUAL SPECIFICITY PHOSPHATASE 26"/>
    <property type="match status" value="1"/>
</dbReference>
<dbReference type="InterPro" id="IPR029526">
    <property type="entry name" value="PGBD"/>
</dbReference>
<keyword evidence="3" id="KW-1185">Reference proteome</keyword>
<dbReference type="OrthoDB" id="9985837at2759"/>
<proteinExistence type="predicted"/>